<feature type="non-terminal residue" evidence="1">
    <location>
        <position position="54"/>
    </location>
</feature>
<proteinExistence type="predicted"/>
<organism evidence="1">
    <name type="scientific">marine sediment metagenome</name>
    <dbReference type="NCBI Taxonomy" id="412755"/>
    <lineage>
        <taxon>unclassified sequences</taxon>
        <taxon>metagenomes</taxon>
        <taxon>ecological metagenomes</taxon>
    </lineage>
</organism>
<sequence>MFNNNYRVPLISDFSQQGNQTAVISLVKTYGRLIQDIEYASQASANLCSQTKAS</sequence>
<comment type="caution">
    <text evidence="1">The sequence shown here is derived from an EMBL/GenBank/DDBJ whole genome shotgun (WGS) entry which is preliminary data.</text>
</comment>
<evidence type="ECO:0000313" key="1">
    <source>
        <dbReference type="EMBL" id="GAG41815.1"/>
    </source>
</evidence>
<protein>
    <submittedName>
        <fullName evidence="1">Uncharacterized protein</fullName>
    </submittedName>
</protein>
<dbReference type="AlphaFoldDB" id="X0XFC4"/>
<accession>X0XFC4</accession>
<name>X0XFC4_9ZZZZ</name>
<reference evidence="1" key="1">
    <citation type="journal article" date="2014" name="Front. Microbiol.">
        <title>High frequency of phylogenetically diverse reductive dehalogenase-homologous genes in deep subseafloor sedimentary metagenomes.</title>
        <authorList>
            <person name="Kawai M."/>
            <person name="Futagami T."/>
            <person name="Toyoda A."/>
            <person name="Takaki Y."/>
            <person name="Nishi S."/>
            <person name="Hori S."/>
            <person name="Arai W."/>
            <person name="Tsubouchi T."/>
            <person name="Morono Y."/>
            <person name="Uchiyama I."/>
            <person name="Ito T."/>
            <person name="Fujiyama A."/>
            <person name="Inagaki F."/>
            <person name="Takami H."/>
        </authorList>
    </citation>
    <scope>NUCLEOTIDE SEQUENCE</scope>
    <source>
        <strain evidence="1">Expedition CK06-06</strain>
    </source>
</reference>
<dbReference type="EMBL" id="BARS01041184">
    <property type="protein sequence ID" value="GAG41815.1"/>
    <property type="molecule type" value="Genomic_DNA"/>
</dbReference>
<gene>
    <name evidence="1" type="ORF">S01H1_62672</name>
</gene>
<dbReference type="AntiFam" id="ANF00159">
    <property type="entry name" value="Shadow ORF (opposite uvrA)"/>
</dbReference>